<dbReference type="InterPro" id="IPR000792">
    <property type="entry name" value="Tscrpt_reg_LuxR_C"/>
</dbReference>
<evidence type="ECO:0000313" key="8">
    <source>
        <dbReference type="EMBL" id="MFB9557862.1"/>
    </source>
</evidence>
<evidence type="ECO:0000313" key="9">
    <source>
        <dbReference type="Proteomes" id="UP001589716"/>
    </source>
</evidence>
<dbReference type="InterPro" id="IPR011006">
    <property type="entry name" value="CheY-like_superfamily"/>
</dbReference>
<dbReference type="InterPro" id="IPR039420">
    <property type="entry name" value="WalR-like"/>
</dbReference>
<dbReference type="InterPro" id="IPR058245">
    <property type="entry name" value="NreC/VraR/RcsB-like_REC"/>
</dbReference>
<evidence type="ECO:0000256" key="1">
    <source>
        <dbReference type="ARBA" id="ARBA00022553"/>
    </source>
</evidence>
<dbReference type="InterPro" id="IPR001789">
    <property type="entry name" value="Sig_transdc_resp-reg_receiver"/>
</dbReference>
<dbReference type="PANTHER" id="PTHR43214:SF24">
    <property type="entry name" value="TRANSCRIPTIONAL REGULATORY PROTEIN NARL-RELATED"/>
    <property type="match status" value="1"/>
</dbReference>
<evidence type="ECO:0000259" key="6">
    <source>
        <dbReference type="PROSITE" id="PS50043"/>
    </source>
</evidence>
<evidence type="ECO:0000256" key="4">
    <source>
        <dbReference type="ARBA" id="ARBA00023163"/>
    </source>
</evidence>
<protein>
    <submittedName>
        <fullName evidence="8">Response regulator</fullName>
    </submittedName>
</protein>
<keyword evidence="2" id="KW-0805">Transcription regulation</keyword>
<dbReference type="PRINTS" id="PR00038">
    <property type="entry name" value="HTHLUXR"/>
</dbReference>
<dbReference type="PROSITE" id="PS00622">
    <property type="entry name" value="HTH_LUXR_1"/>
    <property type="match status" value="1"/>
</dbReference>
<organism evidence="8 9">
    <name type="scientific">Streptomyces roseoviridis</name>
    <dbReference type="NCBI Taxonomy" id="67361"/>
    <lineage>
        <taxon>Bacteria</taxon>
        <taxon>Bacillati</taxon>
        <taxon>Actinomycetota</taxon>
        <taxon>Actinomycetes</taxon>
        <taxon>Kitasatosporales</taxon>
        <taxon>Streptomycetaceae</taxon>
        <taxon>Streptomyces</taxon>
    </lineage>
</organism>
<sequence length="235" mass="24991">MTRLLIVDDQVLIRAGLAALAAAAPGFDVVGQAATGEEAVELAASLRPDVILMDIRLPGMSGITALEHILRRAADPKPKIIMLTVFDLDEYVYAALRAGASGFLLKDTPPERLLAAIGLIADGEMLLAPTVTRRLVETFAPRSEATGTQAASLPELTERETEVLRLVGRGLTNEQIADQLVVTVATVKSHLNRVMSKLRLGSRAQAVVLAYESGLVTPGRTASHATDHVGSEGRR</sequence>
<keyword evidence="4" id="KW-0804">Transcription</keyword>
<keyword evidence="1 5" id="KW-0597">Phosphoprotein</keyword>
<dbReference type="Proteomes" id="UP001589716">
    <property type="component" value="Unassembled WGS sequence"/>
</dbReference>
<dbReference type="SMART" id="SM00421">
    <property type="entry name" value="HTH_LUXR"/>
    <property type="match status" value="1"/>
</dbReference>
<name>A0ABV5QWG8_9ACTN</name>
<evidence type="ECO:0000256" key="5">
    <source>
        <dbReference type="PROSITE-ProRule" id="PRU00169"/>
    </source>
</evidence>
<dbReference type="Pfam" id="PF00196">
    <property type="entry name" value="GerE"/>
    <property type="match status" value="1"/>
</dbReference>
<feature type="domain" description="HTH luxR-type" evidence="6">
    <location>
        <begin position="149"/>
        <end position="214"/>
    </location>
</feature>
<keyword evidence="9" id="KW-1185">Reference proteome</keyword>
<comment type="caution">
    <text evidence="8">The sequence shown here is derived from an EMBL/GenBank/DDBJ whole genome shotgun (WGS) entry which is preliminary data.</text>
</comment>
<dbReference type="CDD" id="cd17535">
    <property type="entry name" value="REC_NarL-like"/>
    <property type="match status" value="1"/>
</dbReference>
<evidence type="ECO:0000256" key="2">
    <source>
        <dbReference type="ARBA" id="ARBA00023015"/>
    </source>
</evidence>
<feature type="domain" description="Response regulatory" evidence="7">
    <location>
        <begin position="3"/>
        <end position="121"/>
    </location>
</feature>
<feature type="modified residue" description="4-aspartylphosphate" evidence="5">
    <location>
        <position position="54"/>
    </location>
</feature>
<dbReference type="SUPFAM" id="SSF52172">
    <property type="entry name" value="CheY-like"/>
    <property type="match status" value="1"/>
</dbReference>
<accession>A0ABV5QWG8</accession>
<reference evidence="8 9" key="1">
    <citation type="submission" date="2024-09" db="EMBL/GenBank/DDBJ databases">
        <authorList>
            <person name="Sun Q."/>
            <person name="Mori K."/>
        </authorList>
    </citation>
    <scope>NUCLEOTIDE SEQUENCE [LARGE SCALE GENOMIC DNA]</scope>
    <source>
        <strain evidence="8 9">JCM 4414</strain>
    </source>
</reference>
<proteinExistence type="predicted"/>
<evidence type="ECO:0000259" key="7">
    <source>
        <dbReference type="PROSITE" id="PS50110"/>
    </source>
</evidence>
<dbReference type="PROSITE" id="PS50043">
    <property type="entry name" value="HTH_LUXR_2"/>
    <property type="match status" value="1"/>
</dbReference>
<keyword evidence="3" id="KW-0238">DNA-binding</keyword>
<dbReference type="EMBL" id="JBHMCT010000019">
    <property type="protein sequence ID" value="MFB9557862.1"/>
    <property type="molecule type" value="Genomic_DNA"/>
</dbReference>
<dbReference type="PROSITE" id="PS50110">
    <property type="entry name" value="RESPONSE_REGULATORY"/>
    <property type="match status" value="1"/>
</dbReference>
<dbReference type="SMART" id="SM00448">
    <property type="entry name" value="REC"/>
    <property type="match status" value="1"/>
</dbReference>
<dbReference type="RefSeq" id="WP_345485047.1">
    <property type="nucleotide sequence ID" value="NZ_BAAAWU010000001.1"/>
</dbReference>
<gene>
    <name evidence="8" type="ORF">ACFFTP_27210</name>
</gene>
<evidence type="ECO:0000256" key="3">
    <source>
        <dbReference type="ARBA" id="ARBA00023125"/>
    </source>
</evidence>
<dbReference type="Gene3D" id="3.40.50.2300">
    <property type="match status" value="1"/>
</dbReference>
<dbReference type="Pfam" id="PF00072">
    <property type="entry name" value="Response_reg"/>
    <property type="match status" value="1"/>
</dbReference>
<dbReference type="PANTHER" id="PTHR43214">
    <property type="entry name" value="TWO-COMPONENT RESPONSE REGULATOR"/>
    <property type="match status" value="1"/>
</dbReference>
<dbReference type="CDD" id="cd06170">
    <property type="entry name" value="LuxR_C_like"/>
    <property type="match status" value="1"/>
</dbReference>